<feature type="chain" id="PRO_5046779569" description="WSC domain-containing protein" evidence="1">
    <location>
        <begin position="21"/>
        <end position="393"/>
    </location>
</feature>
<dbReference type="InterPro" id="IPR002889">
    <property type="entry name" value="WSC_carb-bd"/>
</dbReference>
<proteinExistence type="predicted"/>
<comment type="caution">
    <text evidence="3">The sequence shown here is derived from an EMBL/GenBank/DDBJ whole genome shotgun (WGS) entry which is preliminary data.</text>
</comment>
<keyword evidence="1" id="KW-0732">Signal</keyword>
<dbReference type="PROSITE" id="PS51212">
    <property type="entry name" value="WSC"/>
    <property type="match status" value="2"/>
</dbReference>
<keyword evidence="4" id="KW-1185">Reference proteome</keyword>
<dbReference type="EMBL" id="JASNQZ010000008">
    <property type="protein sequence ID" value="KAL0953113.1"/>
    <property type="molecule type" value="Genomic_DNA"/>
</dbReference>
<dbReference type="SMART" id="SM00321">
    <property type="entry name" value="WSC"/>
    <property type="match status" value="2"/>
</dbReference>
<evidence type="ECO:0000256" key="1">
    <source>
        <dbReference type="SAM" id="SignalP"/>
    </source>
</evidence>
<protein>
    <recommendedName>
        <fullName evidence="2">WSC domain-containing protein</fullName>
    </recommendedName>
</protein>
<evidence type="ECO:0000259" key="2">
    <source>
        <dbReference type="PROSITE" id="PS51212"/>
    </source>
</evidence>
<reference evidence="4" key="1">
    <citation type="submission" date="2024-06" db="EMBL/GenBank/DDBJ databases">
        <title>Multi-omics analyses provide insights into the biosynthesis of the anticancer antibiotic pleurotin in Hohenbuehelia grisea.</title>
        <authorList>
            <person name="Weaver J.A."/>
            <person name="Alberti F."/>
        </authorList>
    </citation>
    <scope>NUCLEOTIDE SEQUENCE [LARGE SCALE GENOMIC DNA]</scope>
    <source>
        <strain evidence="4">T-177</strain>
    </source>
</reference>
<feature type="signal peptide" evidence="1">
    <location>
        <begin position="1"/>
        <end position="20"/>
    </location>
</feature>
<gene>
    <name evidence="3" type="ORF">HGRIS_004382</name>
</gene>
<evidence type="ECO:0000313" key="3">
    <source>
        <dbReference type="EMBL" id="KAL0953113.1"/>
    </source>
</evidence>
<accession>A0ABR3JCE7</accession>
<dbReference type="Proteomes" id="UP001556367">
    <property type="component" value="Unassembled WGS sequence"/>
</dbReference>
<dbReference type="PANTHER" id="PTHR43662:SF3">
    <property type="entry name" value="DOMAIN PROTEIN, PUTATIVE (AFU_ORTHOLOGUE AFUA_6G11970)-RELATED"/>
    <property type="match status" value="1"/>
</dbReference>
<feature type="domain" description="WSC" evidence="2">
    <location>
        <begin position="154"/>
        <end position="220"/>
    </location>
</feature>
<feature type="domain" description="WSC" evidence="2">
    <location>
        <begin position="36"/>
        <end position="136"/>
    </location>
</feature>
<dbReference type="Pfam" id="PF01822">
    <property type="entry name" value="WSC"/>
    <property type="match status" value="2"/>
</dbReference>
<dbReference type="PANTHER" id="PTHR43662">
    <property type="match status" value="1"/>
</dbReference>
<evidence type="ECO:0000313" key="4">
    <source>
        <dbReference type="Proteomes" id="UP001556367"/>
    </source>
</evidence>
<name>A0ABR3JCE7_9AGAR</name>
<organism evidence="3 4">
    <name type="scientific">Hohenbuehelia grisea</name>
    <dbReference type="NCBI Taxonomy" id="104357"/>
    <lineage>
        <taxon>Eukaryota</taxon>
        <taxon>Fungi</taxon>
        <taxon>Dikarya</taxon>
        <taxon>Basidiomycota</taxon>
        <taxon>Agaricomycotina</taxon>
        <taxon>Agaricomycetes</taxon>
        <taxon>Agaricomycetidae</taxon>
        <taxon>Agaricales</taxon>
        <taxon>Pleurotineae</taxon>
        <taxon>Pleurotaceae</taxon>
        <taxon>Hohenbuehelia</taxon>
    </lineage>
</organism>
<sequence>MAMPLATLFIVFVLLNCVGAIPSTYNPLEARAVPPGWQALGCYTDNAQARTLAATSTTQNTLTTESCVAFCQAGGYTYAGTEFGKQCYCDYAIQNTGTRTANQNECNSACAGNAADKSYYSAGHAGTFAFQGYYTDSTAARTLDASAAVPGGVTAASCANTCRAQGYIYAGVEFGNQCFCGNDINTSGALASATDCRQACAADISQFCGGKNRLQLYLNTQPCIKNIGTIGPFALTAVPASGPTRQLGIGGLTGGGILGTLLGGTGYLSVFVAGTFTANQFRLVDGSLSATVNALVVPVGSATSSSVGDGDTPAFDVTPVLPISPPIVAGSFDQYCVTTVAGGNDLLGVYDRPDLWSLCTNTTAANRVDVVYDAKPSDTTITGCTSVRITLPQ</sequence>